<evidence type="ECO:0000313" key="1">
    <source>
        <dbReference type="EMBL" id="SJZ44918.1"/>
    </source>
</evidence>
<sequence>MKHWKKVMTTMVAGTLLLGGLAGCGGKKEDKGDSSGKVKLTMAWWGSQERHDATAKVIKLYQEKNPNVTIEPEFYDFDGYVTKLNVLSASSKVWDIWQIAGNYPAYLDNIEPMDEYIKKGTIDTKDTTEAYLKTTQRDGKQLGLSNGMNAYAVAYDPELFKKAGIDEPTVDWTWDDFEKICLKIHEKLNIYGFSLQTNDDFYPGASVGVGQYGGGKNFYDIKTNSDTLGFDDPSLLVPYLEMRKKLVKAGAFPDSGAIAEVKDIENDYLVKGEAAMTWVASNQVNALGAAANREIKLITLPKRKADVGSTALMSSQMLCIAKNSKYKEEAAKFINFFHNDLEANKILKGERGVPIMSKVREELKPEEDGPLKSTYDYIELVGKVGNPEINTVENKNNAVIKDQYLLLMEKVINGDEKAEKAAQEIYDFAKDKVK</sequence>
<keyword evidence="1" id="KW-0762">Sugar transport</keyword>
<protein>
    <submittedName>
        <fullName evidence="1">Multiple sugar transport system substrate-binding protein</fullName>
    </submittedName>
</protein>
<dbReference type="InterPro" id="IPR050490">
    <property type="entry name" value="Bact_solute-bd_prot1"/>
</dbReference>
<dbReference type="SUPFAM" id="SSF53850">
    <property type="entry name" value="Periplasmic binding protein-like II"/>
    <property type="match status" value="1"/>
</dbReference>
<accession>A0A1T4KRF1</accession>
<dbReference type="AlphaFoldDB" id="A0A1T4KRF1"/>
<proteinExistence type="predicted"/>
<gene>
    <name evidence="1" type="ORF">SAMN02745116_00343</name>
</gene>
<dbReference type="PROSITE" id="PS51257">
    <property type="entry name" value="PROKAR_LIPOPROTEIN"/>
    <property type="match status" value="1"/>
</dbReference>
<evidence type="ECO:0000313" key="2">
    <source>
        <dbReference type="Proteomes" id="UP000190328"/>
    </source>
</evidence>
<dbReference type="EMBL" id="FUXI01000003">
    <property type="protein sequence ID" value="SJZ44918.1"/>
    <property type="molecule type" value="Genomic_DNA"/>
</dbReference>
<dbReference type="PANTHER" id="PTHR43649">
    <property type="entry name" value="ARABINOSE-BINDING PROTEIN-RELATED"/>
    <property type="match status" value="1"/>
</dbReference>
<keyword evidence="1" id="KW-0813">Transport</keyword>
<dbReference type="Proteomes" id="UP000190328">
    <property type="component" value="Unassembled WGS sequence"/>
</dbReference>
<reference evidence="1 2" key="1">
    <citation type="submission" date="2017-02" db="EMBL/GenBank/DDBJ databases">
        <authorList>
            <person name="Peterson S.W."/>
        </authorList>
    </citation>
    <scope>NUCLEOTIDE SEQUENCE [LARGE SCALE GENOMIC DNA]</scope>
    <source>
        <strain evidence="1 2">ATCC BAA-1030</strain>
    </source>
</reference>
<dbReference type="InterPro" id="IPR006059">
    <property type="entry name" value="SBP"/>
</dbReference>
<dbReference type="Gene3D" id="3.40.190.10">
    <property type="entry name" value="Periplasmic binding protein-like II"/>
    <property type="match status" value="2"/>
</dbReference>
<organism evidence="1 2">
    <name type="scientific">Pilibacter termitis</name>
    <dbReference type="NCBI Taxonomy" id="263852"/>
    <lineage>
        <taxon>Bacteria</taxon>
        <taxon>Bacillati</taxon>
        <taxon>Bacillota</taxon>
        <taxon>Bacilli</taxon>
        <taxon>Lactobacillales</taxon>
        <taxon>Enterococcaceae</taxon>
        <taxon>Pilibacter</taxon>
    </lineage>
</organism>
<dbReference type="PANTHER" id="PTHR43649:SF11">
    <property type="entry name" value="ABC TRANSPORTER SUBSTRATE-BINDING PROTEIN YESO-RELATED"/>
    <property type="match status" value="1"/>
</dbReference>
<dbReference type="RefSeq" id="WP_078806307.1">
    <property type="nucleotide sequence ID" value="NZ_FUXI01000003.1"/>
</dbReference>
<name>A0A1T4KRF1_9ENTE</name>
<keyword evidence="2" id="KW-1185">Reference proteome</keyword>
<dbReference type="STRING" id="263852.SAMN02745116_00343"/>
<dbReference type="Pfam" id="PF01547">
    <property type="entry name" value="SBP_bac_1"/>
    <property type="match status" value="1"/>
</dbReference>
<dbReference type="OrthoDB" id="7918484at2"/>